<dbReference type="RefSeq" id="WP_066617380.1">
    <property type="nucleotide sequence ID" value="NZ_JBHSYQ010000006.1"/>
</dbReference>
<organism evidence="1 2">
    <name type="scientific">Rufibacter roseus</name>
    <dbReference type="NCBI Taxonomy" id="1567108"/>
    <lineage>
        <taxon>Bacteria</taxon>
        <taxon>Pseudomonadati</taxon>
        <taxon>Bacteroidota</taxon>
        <taxon>Cytophagia</taxon>
        <taxon>Cytophagales</taxon>
        <taxon>Hymenobacteraceae</taxon>
        <taxon>Rufibacter</taxon>
    </lineage>
</organism>
<gene>
    <name evidence="1" type="ORF">ACFQHR_12775</name>
</gene>
<proteinExistence type="predicted"/>
<dbReference type="Proteomes" id="UP001596405">
    <property type="component" value="Unassembled WGS sequence"/>
</dbReference>
<keyword evidence="2" id="KW-1185">Reference proteome</keyword>
<comment type="caution">
    <text evidence="1">The sequence shown here is derived from an EMBL/GenBank/DDBJ whole genome shotgun (WGS) entry which is preliminary data.</text>
</comment>
<name>A0ABW2DPB6_9BACT</name>
<reference evidence="2" key="1">
    <citation type="journal article" date="2019" name="Int. J. Syst. Evol. Microbiol.">
        <title>The Global Catalogue of Microorganisms (GCM) 10K type strain sequencing project: providing services to taxonomists for standard genome sequencing and annotation.</title>
        <authorList>
            <consortium name="The Broad Institute Genomics Platform"/>
            <consortium name="The Broad Institute Genome Sequencing Center for Infectious Disease"/>
            <person name="Wu L."/>
            <person name="Ma J."/>
        </authorList>
    </citation>
    <scope>NUCLEOTIDE SEQUENCE [LARGE SCALE GENOMIC DNA]</scope>
    <source>
        <strain evidence="2">CGMCC 4.7393</strain>
    </source>
</reference>
<evidence type="ECO:0000313" key="1">
    <source>
        <dbReference type="EMBL" id="MFC6998504.1"/>
    </source>
</evidence>
<sequence>MLPPIEADEPDIESLLLLISEEELPLEDEEDLPVADLPLPDLDEVEEAPDFELALGVEDLLVLPLLLPEEVEDFFEEAEPEVELLVTLSPVLPEEAPVPMLVVEPEIPEALTPEILASEVEVLPVLPDEDDLEFDLLPEPVDEFKLF</sequence>
<dbReference type="EMBL" id="JBHSYQ010000006">
    <property type="protein sequence ID" value="MFC6998504.1"/>
    <property type="molecule type" value="Genomic_DNA"/>
</dbReference>
<protein>
    <submittedName>
        <fullName evidence="1">Uncharacterized protein</fullName>
    </submittedName>
</protein>
<accession>A0ABW2DPB6</accession>
<evidence type="ECO:0000313" key="2">
    <source>
        <dbReference type="Proteomes" id="UP001596405"/>
    </source>
</evidence>